<dbReference type="InterPro" id="IPR023198">
    <property type="entry name" value="PGP-like_dom2"/>
</dbReference>
<keyword evidence="2" id="KW-0479">Metal-binding</keyword>
<dbReference type="SFLD" id="SFLDG01135">
    <property type="entry name" value="C1.5.6:_HAD__Beta-PGM__Phospha"/>
    <property type="match status" value="1"/>
</dbReference>
<name>A0A7L5BTM7_9RHOB</name>
<dbReference type="SFLD" id="SFLDG01129">
    <property type="entry name" value="C1.5:_HAD__Beta-PGM__Phosphata"/>
    <property type="match status" value="1"/>
</dbReference>
<keyword evidence="5" id="KW-1185">Reference proteome</keyword>
<comment type="similarity">
    <text evidence="1">Belongs to the HAD-like hydrolase superfamily. CbbY/CbbZ/Gph/YieH family.</text>
</comment>
<dbReference type="FunFam" id="3.40.50.1000:FF:000036">
    <property type="entry name" value="HAD family hydrolase"/>
    <property type="match status" value="1"/>
</dbReference>
<dbReference type="KEGG" id="hdh:G5B40_05665"/>
<evidence type="ECO:0000256" key="1">
    <source>
        <dbReference type="ARBA" id="ARBA00006171"/>
    </source>
</evidence>
<evidence type="ECO:0000313" key="5">
    <source>
        <dbReference type="Proteomes" id="UP000503336"/>
    </source>
</evidence>
<dbReference type="AlphaFoldDB" id="A0A7L5BTM7"/>
<dbReference type="InterPro" id="IPR044999">
    <property type="entry name" value="CbbY-like"/>
</dbReference>
<organism evidence="4 5">
    <name type="scientific">Pikeienuella piscinae</name>
    <dbReference type="NCBI Taxonomy" id="2748098"/>
    <lineage>
        <taxon>Bacteria</taxon>
        <taxon>Pseudomonadati</taxon>
        <taxon>Pseudomonadota</taxon>
        <taxon>Alphaproteobacteria</taxon>
        <taxon>Rhodobacterales</taxon>
        <taxon>Paracoccaceae</taxon>
        <taxon>Pikeienuella</taxon>
    </lineage>
</organism>
<dbReference type="GO" id="GO:0000287">
    <property type="term" value="F:magnesium ion binding"/>
    <property type="evidence" value="ECO:0007669"/>
    <property type="project" value="UniProtKB-ARBA"/>
</dbReference>
<keyword evidence="3 4" id="KW-0378">Hydrolase</keyword>
<dbReference type="SUPFAM" id="SSF56784">
    <property type="entry name" value="HAD-like"/>
    <property type="match status" value="1"/>
</dbReference>
<evidence type="ECO:0000256" key="3">
    <source>
        <dbReference type="ARBA" id="ARBA00022801"/>
    </source>
</evidence>
<gene>
    <name evidence="4" type="ORF">G5B40_05665</name>
</gene>
<dbReference type="Proteomes" id="UP000503336">
    <property type="component" value="Chromosome"/>
</dbReference>
<dbReference type="GO" id="GO:0016787">
    <property type="term" value="F:hydrolase activity"/>
    <property type="evidence" value="ECO:0007669"/>
    <property type="project" value="UniProtKB-KW"/>
</dbReference>
<dbReference type="PANTHER" id="PTHR42896:SF2">
    <property type="entry name" value="CBBY-LIKE PROTEIN"/>
    <property type="match status" value="1"/>
</dbReference>
<evidence type="ECO:0000256" key="2">
    <source>
        <dbReference type="ARBA" id="ARBA00022723"/>
    </source>
</evidence>
<dbReference type="InterPro" id="IPR036412">
    <property type="entry name" value="HAD-like_sf"/>
</dbReference>
<dbReference type="Pfam" id="PF00702">
    <property type="entry name" value="Hydrolase"/>
    <property type="match status" value="1"/>
</dbReference>
<evidence type="ECO:0000313" key="4">
    <source>
        <dbReference type="EMBL" id="QIE54985.1"/>
    </source>
</evidence>
<dbReference type="SFLD" id="SFLDF00035">
    <property type="entry name" value="phosphoglycolate_phosphatase"/>
    <property type="match status" value="1"/>
</dbReference>
<dbReference type="RefSeq" id="WP_165096122.1">
    <property type="nucleotide sequence ID" value="NZ_CP049056.1"/>
</dbReference>
<dbReference type="PANTHER" id="PTHR42896">
    <property type="entry name" value="XYLULOSE-1,5-BISPHOSPHATE (XUBP) PHOSPHATASE"/>
    <property type="match status" value="1"/>
</dbReference>
<dbReference type="SFLD" id="SFLDS00003">
    <property type="entry name" value="Haloacid_Dehalogenase"/>
    <property type="match status" value="1"/>
</dbReference>
<accession>A0A7L5BTM7</accession>
<dbReference type="Gene3D" id="3.40.50.1000">
    <property type="entry name" value="HAD superfamily/HAD-like"/>
    <property type="match status" value="1"/>
</dbReference>
<proteinExistence type="inferred from homology"/>
<dbReference type="NCBIfam" id="TIGR01509">
    <property type="entry name" value="HAD-SF-IA-v3"/>
    <property type="match status" value="1"/>
</dbReference>
<dbReference type="InterPro" id="IPR023214">
    <property type="entry name" value="HAD_sf"/>
</dbReference>
<dbReference type="Gene3D" id="1.10.150.240">
    <property type="entry name" value="Putative phosphatase, domain 2"/>
    <property type="match status" value="1"/>
</dbReference>
<dbReference type="EMBL" id="CP049056">
    <property type="protein sequence ID" value="QIE54985.1"/>
    <property type="molecule type" value="Genomic_DNA"/>
</dbReference>
<dbReference type="InterPro" id="IPR006439">
    <property type="entry name" value="HAD-SF_hydro_IA"/>
</dbReference>
<sequence length="235" mass="25186">MSELAALLFDCDGVLVDTERDGHRPAFNEAFRRSGVAAEWSVELYGELLSTAGGKERMRRYFDDVGWPVPDTGRAELIAKLHRLKTDLFMEMIEAGALDLRPGVARLIDEAQAAGVAVAVCSTSNERAVTTIVRVLLGPDRAAGISIFAGDMVAHKKPAPDVYLMAANTLESPSANCVVVEDSHIGLAAARAAGMRCIVTRSAYSGDEDFTGADKVVDNLDEGIDLKFCRALVQG</sequence>
<reference evidence="4 5" key="1">
    <citation type="submission" date="2020-02" db="EMBL/GenBank/DDBJ databases">
        <title>complete genome sequence of Rhodobacteraceae bacterium.</title>
        <authorList>
            <person name="Park J."/>
            <person name="Kim Y.-S."/>
            <person name="Kim K.-H."/>
        </authorList>
    </citation>
    <scope>NUCLEOTIDE SEQUENCE [LARGE SCALE GENOMIC DNA]</scope>
    <source>
        <strain evidence="4 5">RR4-56</strain>
    </source>
</reference>
<protein>
    <submittedName>
        <fullName evidence="4">HAD-IA family hydrolase</fullName>
    </submittedName>
</protein>